<evidence type="ECO:0000313" key="2">
    <source>
        <dbReference type="EMBL" id="TGO21448.1"/>
    </source>
</evidence>
<feature type="region of interest" description="Disordered" evidence="1">
    <location>
        <begin position="103"/>
        <end position="138"/>
    </location>
</feature>
<dbReference type="Proteomes" id="UP000297910">
    <property type="component" value="Unassembled WGS sequence"/>
</dbReference>
<comment type="caution">
    <text evidence="2">The sequence shown here is derived from an EMBL/GenBank/DDBJ whole genome shotgun (WGS) entry which is preliminary data.</text>
</comment>
<feature type="compositionally biased region" description="Basic and acidic residues" evidence="1">
    <location>
        <begin position="115"/>
        <end position="138"/>
    </location>
</feature>
<accession>A0A4Z1FDP9</accession>
<evidence type="ECO:0000313" key="3">
    <source>
        <dbReference type="Proteomes" id="UP000297910"/>
    </source>
</evidence>
<gene>
    <name evidence="2" type="ORF">BPAE_0219g00090</name>
</gene>
<dbReference type="EMBL" id="PQXI01000218">
    <property type="protein sequence ID" value="TGO21448.1"/>
    <property type="molecule type" value="Genomic_DNA"/>
</dbReference>
<sequence>MSDDKKACDAMQRDASVHKHSENPKHPLECPRDSHRNKFIKLSSPNVNSAFNIPSYNLTWRQYAKVYNYANIRTHSTGTIAHAKGIPSTMPFLEQNVYCAANSHGKQPRPVKSNRQFDKCKHCEGGTSKARERVSSDG</sequence>
<feature type="region of interest" description="Disordered" evidence="1">
    <location>
        <begin position="1"/>
        <end position="34"/>
    </location>
</feature>
<name>A0A4Z1FDP9_9HELO</name>
<organism evidence="2 3">
    <name type="scientific">Botrytis paeoniae</name>
    <dbReference type="NCBI Taxonomy" id="278948"/>
    <lineage>
        <taxon>Eukaryota</taxon>
        <taxon>Fungi</taxon>
        <taxon>Dikarya</taxon>
        <taxon>Ascomycota</taxon>
        <taxon>Pezizomycotina</taxon>
        <taxon>Leotiomycetes</taxon>
        <taxon>Helotiales</taxon>
        <taxon>Sclerotiniaceae</taxon>
        <taxon>Botrytis</taxon>
    </lineage>
</organism>
<dbReference type="AlphaFoldDB" id="A0A4Z1FDP9"/>
<evidence type="ECO:0000256" key="1">
    <source>
        <dbReference type="SAM" id="MobiDB-lite"/>
    </source>
</evidence>
<reference evidence="2 3" key="1">
    <citation type="submission" date="2017-12" db="EMBL/GenBank/DDBJ databases">
        <title>Comparative genomics of Botrytis spp.</title>
        <authorList>
            <person name="Valero-Jimenez C.A."/>
            <person name="Tapia P."/>
            <person name="Veloso J."/>
            <person name="Silva-Moreno E."/>
            <person name="Staats M."/>
            <person name="Valdes J.H."/>
            <person name="Van Kan J.A.L."/>
        </authorList>
    </citation>
    <scope>NUCLEOTIDE SEQUENCE [LARGE SCALE GENOMIC DNA]</scope>
    <source>
        <strain evidence="2 3">Bp0003</strain>
    </source>
</reference>
<proteinExistence type="predicted"/>
<keyword evidence="3" id="KW-1185">Reference proteome</keyword>
<protein>
    <submittedName>
        <fullName evidence="2">Uncharacterized protein</fullName>
    </submittedName>
</protein>